<feature type="compositionally biased region" description="Basic residues" evidence="2">
    <location>
        <begin position="544"/>
        <end position="557"/>
    </location>
</feature>
<feature type="domain" description="HAM1-like N-terminal" evidence="3">
    <location>
        <begin position="94"/>
        <end position="216"/>
    </location>
</feature>
<evidence type="ECO:0000313" key="5">
    <source>
        <dbReference type="Proteomes" id="UP000001861"/>
    </source>
</evidence>
<dbReference type="OrthoDB" id="5407957at2759"/>
<feature type="region of interest" description="Disordered" evidence="2">
    <location>
        <begin position="855"/>
        <end position="875"/>
    </location>
</feature>
<feature type="region of interest" description="Disordered" evidence="2">
    <location>
        <begin position="531"/>
        <end position="599"/>
    </location>
</feature>
<evidence type="ECO:0000256" key="2">
    <source>
        <dbReference type="SAM" id="MobiDB-lite"/>
    </source>
</evidence>
<dbReference type="PANTHER" id="PTHR31138">
    <property type="entry name" value="CHROMOSOME 19, WHOLE GENOME SHOTGUN SEQUENCE"/>
    <property type="match status" value="1"/>
</dbReference>
<evidence type="ECO:0000259" key="3">
    <source>
        <dbReference type="Pfam" id="PF19343"/>
    </source>
</evidence>
<proteinExistence type="predicted"/>
<sequence length="1374" mass="150786">MDACMSLFGRRRRLPPEDENSDEDPLLPTHTEPNRQGEVLEQNKKVKKGKGGRLIDFHEAEAVNGDNSQGDFLDGSRRRASNTKDAPPTLVGKLIDIVAAFQAGKLPTQDQISHFLRTVLNSRVLDHVIGDEIRDSKFLCGSGPTTKRGQQVLASVQNVLQALLEFGLEKNDDNTIQDFFYQLREIDTGDMSSGFNIHLSKENFSKAKDASESMAHVGKKSASELKDKVPGSSEVANDTAILLHALRTLVQSALTSTIFRLLLVDVFSILRDLAARGASDVGKAASHVHAAARDMEKNLADTDVGEKVNQAMEGIQKTDSGHDVQEKGMEVAGSAVDTVKGLMQSASEKAGEWGSLGAAAMDEAKEDFLARIQQVLIRAQEDPASRDAIRAIVILARKYADKVADLGDVAADTAAKAASDLSTAARGISPMPSSTAWKPPATYPPPNDLYPPVPDEIPGVHSKTGEQGKPLKAALGDLKIILERVARGHPIDKLIRALIDIGKDLKELPFDVEEMVVNEADFFVRDVKGKGKEEVQSNLEGQRGKGRRRKKKGKKGGSKSIQTPDEQDSSQTATPFTTAPHTPVAPSEPPKTPGPRPNVLRVYFSRIGRYLDRAMDEPGWITSRKGSKELEKLFNDGRMLLNVVGEAAVDVGEAIVESGAEENGQHATSENTDEAALKIRRQFREHTDSLLKELEAYISAVENDRTAMKLLRSLDELAHAVSDLLASGKQMASTAKNQAQKHSASLASRLRSSVRWTEWVAWSIPRLLQLIPPSAIPIPSLEARSESGGWEAGLYALFIKGDALEAGVSSASKGRRRGRGGLDPVTGGIESTLIPDEIVFKEWTEVRIDMANETPLNRPTMSRSHSYTRHSMGRDHHLVSERSVTAPHTHEHDHLHNARVDTTSRIHMHFDGIRAKVDGLGYYFKYGLDGAWFGYEDEGVMNVDIGMRKPHAGLRCDIEIELTSEHTPYHHHRRTGRGGLPVGELVGEGIEGEGDFDMLSVPEYVIQPPGSDAKSPPGTAVIVEGEARPSNAEDSEEGVANLDVQRIIDSGAIGREREQVGSASTGFPYSAFGHYNRELEPMFKVVDVNIEMQGVKVLLQKSRHWILNKVLVQPLAGPTVHLMVKQLLEAKVKESLEELAMELARLSRDAAVHGEIRREKTRRRKLQERRDRIERLVRQGYFDYRANEELLDELEAEDGLVEWIQDWANAISESGSRVAGRSGEEEETIRTRTSVNATSRGLVYHASTTRVDTQHPVVIPPMVFNKQTGQMEPAKEELRGKPDVVDRETDQSDITVAIGGGAQLFADKQVPYGHQNDAAGQGEEGQGLLSEVAEATKSTAREAIGIKGQVEARYQDDLRKERSSGWKSSAFDFP</sequence>
<evidence type="ECO:0000256" key="1">
    <source>
        <dbReference type="SAM" id="Coils"/>
    </source>
</evidence>
<dbReference type="HOGENOM" id="CLU_256058_0_0_1"/>
<protein>
    <recommendedName>
        <fullName evidence="3">HAM1-like N-terminal domain-containing protein</fullName>
    </recommendedName>
</protein>
<comment type="caution">
    <text evidence="4">The sequence shown here is derived from an EMBL/GenBank/DDBJ whole genome shotgun (WGS) entry which is preliminary data.</text>
</comment>
<feature type="compositionally biased region" description="Polar residues" evidence="2">
    <location>
        <begin position="855"/>
        <end position="865"/>
    </location>
</feature>
<accession>A8PCB4</accession>
<feature type="region of interest" description="Disordered" evidence="2">
    <location>
        <begin position="1"/>
        <end position="51"/>
    </location>
</feature>
<dbReference type="PANTHER" id="PTHR31138:SF1">
    <property type="entry name" value="PDZ DOMAIN-CONTAINING PROTEIN"/>
    <property type="match status" value="1"/>
</dbReference>
<dbReference type="Proteomes" id="UP000001861">
    <property type="component" value="Unassembled WGS sequence"/>
</dbReference>
<dbReference type="EMBL" id="AACS02000011">
    <property type="protein sequence ID" value="EAU81413.2"/>
    <property type="molecule type" value="Genomic_DNA"/>
</dbReference>
<feature type="region of interest" description="Disordered" evidence="2">
    <location>
        <begin position="428"/>
        <end position="468"/>
    </location>
</feature>
<dbReference type="eggNOG" id="ENOG502RSFK">
    <property type="taxonomic scope" value="Eukaryota"/>
</dbReference>
<keyword evidence="5" id="KW-1185">Reference proteome</keyword>
<organism evidence="4 5">
    <name type="scientific">Coprinopsis cinerea (strain Okayama-7 / 130 / ATCC MYA-4618 / FGSC 9003)</name>
    <name type="common">Inky cap fungus</name>
    <name type="synonym">Hormographiella aspergillata</name>
    <dbReference type="NCBI Taxonomy" id="240176"/>
    <lineage>
        <taxon>Eukaryota</taxon>
        <taxon>Fungi</taxon>
        <taxon>Dikarya</taxon>
        <taxon>Basidiomycota</taxon>
        <taxon>Agaricomycotina</taxon>
        <taxon>Agaricomycetes</taxon>
        <taxon>Agaricomycetidae</taxon>
        <taxon>Agaricales</taxon>
        <taxon>Agaricineae</taxon>
        <taxon>Psathyrellaceae</taxon>
        <taxon>Coprinopsis</taxon>
    </lineage>
</organism>
<gene>
    <name evidence="4" type="ORF">CC1G_05243</name>
</gene>
<feature type="coiled-coil region" evidence="1">
    <location>
        <begin position="1129"/>
        <end position="1176"/>
    </location>
</feature>
<dbReference type="GeneID" id="6016993"/>
<dbReference type="OMA" id="HADACAL"/>
<feature type="region of interest" description="Disordered" evidence="2">
    <location>
        <begin position="65"/>
        <end position="86"/>
    </location>
</feature>
<dbReference type="RefSeq" id="XP_001840357.2">
    <property type="nucleotide sequence ID" value="XM_001840305.2"/>
</dbReference>
<evidence type="ECO:0000313" key="4">
    <source>
        <dbReference type="EMBL" id="EAU81413.2"/>
    </source>
</evidence>
<dbReference type="Pfam" id="PF19343">
    <property type="entry name" value="HAM1_N"/>
    <property type="match status" value="1"/>
</dbReference>
<dbReference type="KEGG" id="cci:CC1G_05243"/>
<dbReference type="STRING" id="240176.A8PCB4"/>
<dbReference type="VEuPathDB" id="FungiDB:CC1G_05243"/>
<feature type="compositionally biased region" description="Pro residues" evidence="2">
    <location>
        <begin position="441"/>
        <end position="455"/>
    </location>
</feature>
<dbReference type="InParanoid" id="A8PCB4"/>
<feature type="compositionally biased region" description="Low complexity" evidence="2">
    <location>
        <begin position="572"/>
        <end position="585"/>
    </location>
</feature>
<dbReference type="InterPro" id="IPR045967">
    <property type="entry name" value="HAM1-like_N"/>
</dbReference>
<feature type="compositionally biased region" description="Pro residues" evidence="2">
    <location>
        <begin position="586"/>
        <end position="596"/>
    </location>
</feature>
<name>A8PCB4_COPC7</name>
<keyword evidence="1" id="KW-0175">Coiled coil</keyword>
<reference evidence="4 5" key="1">
    <citation type="journal article" date="2010" name="Proc. Natl. Acad. Sci. U.S.A.">
        <title>Insights into evolution of multicellular fungi from the assembled chromosomes of the mushroom Coprinopsis cinerea (Coprinus cinereus).</title>
        <authorList>
            <person name="Stajich J.E."/>
            <person name="Wilke S.K."/>
            <person name="Ahren D."/>
            <person name="Au C.H."/>
            <person name="Birren B.W."/>
            <person name="Borodovsky M."/>
            <person name="Burns C."/>
            <person name="Canback B."/>
            <person name="Casselton L.A."/>
            <person name="Cheng C.K."/>
            <person name="Deng J."/>
            <person name="Dietrich F.S."/>
            <person name="Fargo D.C."/>
            <person name="Farman M.L."/>
            <person name="Gathman A.C."/>
            <person name="Goldberg J."/>
            <person name="Guigo R."/>
            <person name="Hoegger P.J."/>
            <person name="Hooker J.B."/>
            <person name="Huggins A."/>
            <person name="James T.Y."/>
            <person name="Kamada T."/>
            <person name="Kilaru S."/>
            <person name="Kodira C."/>
            <person name="Kues U."/>
            <person name="Kupfer D."/>
            <person name="Kwan H.S."/>
            <person name="Lomsadze A."/>
            <person name="Li W."/>
            <person name="Lilly W.W."/>
            <person name="Ma L.J."/>
            <person name="Mackey A.J."/>
            <person name="Manning G."/>
            <person name="Martin F."/>
            <person name="Muraguchi H."/>
            <person name="Natvig D.O."/>
            <person name="Palmerini H."/>
            <person name="Ramesh M.A."/>
            <person name="Rehmeyer C.J."/>
            <person name="Roe B.A."/>
            <person name="Shenoy N."/>
            <person name="Stanke M."/>
            <person name="Ter-Hovhannisyan V."/>
            <person name="Tunlid A."/>
            <person name="Velagapudi R."/>
            <person name="Vision T.J."/>
            <person name="Zeng Q."/>
            <person name="Zolan M.E."/>
            <person name="Pukkila P.J."/>
        </authorList>
    </citation>
    <scope>NUCLEOTIDE SEQUENCE [LARGE SCALE GENOMIC DNA]</scope>
    <source>
        <strain evidence="5">Okayama-7 / 130 / ATCC MYA-4618 / FGSC 9003</strain>
    </source>
</reference>